<accession>A0A6G7K960</accession>
<dbReference type="RefSeq" id="WP_166161620.1">
    <property type="nucleotide sequence ID" value="NZ_CP049740.1"/>
</dbReference>
<dbReference type="KEGG" id="jar:G7057_04390"/>
<feature type="transmembrane region" description="Helical" evidence="1">
    <location>
        <begin position="94"/>
        <end position="113"/>
    </location>
</feature>
<dbReference type="PANTHER" id="PTHR36834">
    <property type="entry name" value="MEMBRANE PROTEIN-RELATED"/>
    <property type="match status" value="1"/>
</dbReference>
<dbReference type="InterPro" id="IPR006976">
    <property type="entry name" value="VanZ-like"/>
</dbReference>
<evidence type="ECO:0000313" key="3">
    <source>
        <dbReference type="EMBL" id="QII81788.1"/>
    </source>
</evidence>
<dbReference type="Proteomes" id="UP000501451">
    <property type="component" value="Chromosome"/>
</dbReference>
<dbReference type="EMBL" id="CP049740">
    <property type="protein sequence ID" value="QII81788.1"/>
    <property type="molecule type" value="Genomic_DNA"/>
</dbReference>
<sequence>MKNKEKLGKWLFVLYLIAIIWIILFKFQLHPDDIKLLSDENFGTVNLEPFQAPKRINGRIDYTEIIYNILIFVPYGLLFPVVSKHLSTFKKIIIMLATTMALEGSQYLFSLGACDITDVITNLSGGIIGLALYAILRLVLSEEKADRFLIKSGYLFYLCFWMIYTFFIKSIHI</sequence>
<feature type="transmembrane region" description="Helical" evidence="1">
    <location>
        <begin position="152"/>
        <end position="171"/>
    </location>
</feature>
<feature type="domain" description="VanZ-like" evidence="2">
    <location>
        <begin position="12"/>
        <end position="136"/>
    </location>
</feature>
<evidence type="ECO:0000259" key="2">
    <source>
        <dbReference type="Pfam" id="PF04892"/>
    </source>
</evidence>
<dbReference type="PANTHER" id="PTHR36834:SF2">
    <property type="entry name" value="MEMBRANE PROTEIN"/>
    <property type="match status" value="1"/>
</dbReference>
<evidence type="ECO:0000313" key="4">
    <source>
        <dbReference type="Proteomes" id="UP000501451"/>
    </source>
</evidence>
<keyword evidence="1" id="KW-0472">Membrane</keyword>
<gene>
    <name evidence="3" type="ORF">G7057_04390</name>
</gene>
<protein>
    <submittedName>
        <fullName evidence="3">VanZ family protein</fullName>
    </submittedName>
</protein>
<dbReference type="AlphaFoldDB" id="A0A6G7K960"/>
<dbReference type="InterPro" id="IPR053150">
    <property type="entry name" value="Teicoplanin_resist-assoc"/>
</dbReference>
<keyword evidence="1" id="KW-1133">Transmembrane helix</keyword>
<keyword evidence="1" id="KW-0812">Transmembrane</keyword>
<dbReference type="Pfam" id="PF04892">
    <property type="entry name" value="VanZ"/>
    <property type="match status" value="1"/>
</dbReference>
<feature type="transmembrane region" description="Helical" evidence="1">
    <location>
        <begin position="65"/>
        <end position="82"/>
    </location>
</feature>
<evidence type="ECO:0000256" key="1">
    <source>
        <dbReference type="SAM" id="Phobius"/>
    </source>
</evidence>
<feature type="transmembrane region" description="Helical" evidence="1">
    <location>
        <begin position="12"/>
        <end position="29"/>
    </location>
</feature>
<proteinExistence type="predicted"/>
<name>A0A6G7K960_9LACT</name>
<reference evidence="3 4" key="1">
    <citation type="journal article" date="2017" name="Int. J. Syst. Evol. Microbiol.">
        <title>Jeotgalibaca porci sp. nov. and Jeotgalibaca arthritidis sp. nov., isolated from pigs, and emended description of the genus Jeotgalibaca.</title>
        <authorList>
            <person name="Zamora L."/>
            <person name="Perez-Sancho M."/>
            <person name="Dominguez L."/>
            <person name="Fernandez-Garayzabal J.F."/>
            <person name="Vela A.I."/>
        </authorList>
    </citation>
    <scope>NUCLEOTIDE SEQUENCE [LARGE SCALE GENOMIC DNA]</scope>
    <source>
        <strain evidence="3 4">CECT 9157</strain>
    </source>
</reference>
<organism evidence="3 4">
    <name type="scientific">Jeotgalibaca arthritidis</name>
    <dbReference type="NCBI Taxonomy" id="1868794"/>
    <lineage>
        <taxon>Bacteria</taxon>
        <taxon>Bacillati</taxon>
        <taxon>Bacillota</taxon>
        <taxon>Bacilli</taxon>
        <taxon>Lactobacillales</taxon>
        <taxon>Carnobacteriaceae</taxon>
        <taxon>Jeotgalibaca</taxon>
    </lineage>
</organism>
<keyword evidence="4" id="KW-1185">Reference proteome</keyword>
<feature type="transmembrane region" description="Helical" evidence="1">
    <location>
        <begin position="119"/>
        <end position="140"/>
    </location>
</feature>